<dbReference type="SMART" id="SM00612">
    <property type="entry name" value="Kelch"/>
    <property type="match status" value="4"/>
</dbReference>
<keyword evidence="2" id="KW-0479">Metal-binding</keyword>
<dbReference type="SUPFAM" id="SSF57850">
    <property type="entry name" value="RING/U-box"/>
    <property type="match status" value="1"/>
</dbReference>
<dbReference type="SUPFAM" id="SSF50965">
    <property type="entry name" value="Galactose oxidase, central domain"/>
    <property type="match status" value="1"/>
</dbReference>
<dbReference type="PANTHER" id="PTHR45632">
    <property type="entry name" value="LD33804P"/>
    <property type="match status" value="1"/>
</dbReference>
<evidence type="ECO:0000256" key="4">
    <source>
        <dbReference type="ARBA" id="ARBA00022833"/>
    </source>
</evidence>
<dbReference type="PROSITE" id="PS50089">
    <property type="entry name" value="ZF_RING_2"/>
    <property type="match status" value="1"/>
</dbReference>
<dbReference type="PROSITE" id="PS50145">
    <property type="entry name" value="ZF_TRAF"/>
    <property type="match status" value="1"/>
</dbReference>
<dbReference type="InterPro" id="IPR015915">
    <property type="entry name" value="Kelch-typ_b-propeller"/>
</dbReference>
<dbReference type="Pfam" id="PF00097">
    <property type="entry name" value="zf-C3HC4"/>
    <property type="match status" value="1"/>
</dbReference>
<dbReference type="InterPro" id="IPR001293">
    <property type="entry name" value="Znf_TRAF"/>
</dbReference>
<dbReference type="InterPro" id="IPR001841">
    <property type="entry name" value="Znf_RING"/>
</dbReference>
<dbReference type="OrthoDB" id="10001928at2759"/>
<proteinExistence type="predicted"/>
<evidence type="ECO:0000256" key="1">
    <source>
        <dbReference type="ARBA" id="ARBA00022441"/>
    </source>
</evidence>
<dbReference type="SUPFAM" id="SSF49599">
    <property type="entry name" value="TRAF domain-like"/>
    <property type="match status" value="1"/>
</dbReference>
<accession>A0A6S7I845</accession>
<dbReference type="EMBL" id="CACRXK020008440">
    <property type="protein sequence ID" value="CAB4014774.1"/>
    <property type="molecule type" value="Genomic_DNA"/>
</dbReference>
<keyword evidence="1" id="KW-0880">Kelch repeat</keyword>
<dbReference type="InterPro" id="IPR018957">
    <property type="entry name" value="Znf_C3HC4_RING-type"/>
</dbReference>
<dbReference type="InterPro" id="IPR011043">
    <property type="entry name" value="Gal_Oxase/kelch_b-propeller"/>
</dbReference>
<dbReference type="SUPFAM" id="SSF117281">
    <property type="entry name" value="Kelch motif"/>
    <property type="match status" value="1"/>
</dbReference>
<dbReference type="Pfam" id="PF01344">
    <property type="entry name" value="Kelch_1"/>
    <property type="match status" value="1"/>
</dbReference>
<dbReference type="Gene3D" id="2.120.10.80">
    <property type="entry name" value="Kelch-type beta propeller"/>
    <property type="match status" value="2"/>
</dbReference>
<evidence type="ECO:0000313" key="6">
    <source>
        <dbReference type="Proteomes" id="UP001152795"/>
    </source>
</evidence>
<gene>
    <name evidence="5" type="ORF">PACLA_8A013293</name>
</gene>
<evidence type="ECO:0000256" key="2">
    <source>
        <dbReference type="ARBA" id="ARBA00022723"/>
    </source>
</evidence>
<dbReference type="Gene3D" id="3.30.40.10">
    <property type="entry name" value="Zinc/RING finger domain, C3HC4 (zinc finger)"/>
    <property type="match status" value="2"/>
</dbReference>
<keyword evidence="6" id="KW-1185">Reference proteome</keyword>
<dbReference type="Proteomes" id="UP001152795">
    <property type="component" value="Unassembled WGS sequence"/>
</dbReference>
<dbReference type="GO" id="GO:0016874">
    <property type="term" value="F:ligase activity"/>
    <property type="evidence" value="ECO:0007669"/>
    <property type="project" value="UniProtKB-KW"/>
</dbReference>
<reference evidence="5" key="1">
    <citation type="submission" date="2020-04" db="EMBL/GenBank/DDBJ databases">
        <authorList>
            <person name="Alioto T."/>
            <person name="Alioto T."/>
            <person name="Gomez Garrido J."/>
        </authorList>
    </citation>
    <scope>NUCLEOTIDE SEQUENCE</scope>
    <source>
        <strain evidence="5">A484AB</strain>
    </source>
</reference>
<dbReference type="GO" id="GO:0008270">
    <property type="term" value="F:zinc ion binding"/>
    <property type="evidence" value="ECO:0007669"/>
    <property type="project" value="UniProtKB-KW"/>
</dbReference>
<name>A0A6S7I845_PARCT</name>
<keyword evidence="5" id="KW-0436">Ligase</keyword>
<sequence length="574" mass="64974">MACCPTEEKYGYEDCRFEKDVDENFHCSICYNVLKEPRTCRNNDHIFCLACITQHLKVNSQTCPECNEHLSVDTLRRPRVVNNMLSKLKINCDHASRGCPEFTCLEDLKTHVANCGYAPVLCSNAECGMEINKQDKVHHETKVCDYRKVKCHDCGQIQEDVGTLKGSLMELDGKVEQAVNGIKKLDEKVEAVKEMNQEMNEKVEAAVKEINEKVEAVSGQTKKENGEVKKEVKDMKDNLSKVNKDVDEVKVMMIQMLEKLNMLELLNKLPSPTEGMLNTSREDILIAGGYGGRSITPCKSTEIYSWEKNGWFEVSPMNDDHRDASSFIYKDQLFVVGGTDSKAIETLNLDELPLKWTKFRGELPSKCESHQTVVFQQSVIHIGGFQYDKGWSNVISELQLTSPCIMKELCQMPEPRQFHGAEVFEDKVLILGGFYPFQTTNSVLEFDPKRNECKEMPKLPSALCRMATVRWRDEVVVLGGRDKDGQVLNDVFMYDSKTGKTTALPSMLEKRYDCCAAITGNTIVVMGGLNEKDEYISSVECFTMGGSTWEYLPAMNEPRFKAVADVLPSTRKYV</sequence>
<organism evidence="5 6">
    <name type="scientific">Paramuricea clavata</name>
    <name type="common">Red gorgonian</name>
    <name type="synonym">Violescent sea-whip</name>
    <dbReference type="NCBI Taxonomy" id="317549"/>
    <lineage>
        <taxon>Eukaryota</taxon>
        <taxon>Metazoa</taxon>
        <taxon>Cnidaria</taxon>
        <taxon>Anthozoa</taxon>
        <taxon>Octocorallia</taxon>
        <taxon>Malacalcyonacea</taxon>
        <taxon>Plexauridae</taxon>
        <taxon>Paramuricea</taxon>
    </lineage>
</organism>
<keyword evidence="3" id="KW-0863">Zinc-finger</keyword>
<protein>
    <submittedName>
        <fullName evidence="5">E3 ubiquitin- ligase NRDP1</fullName>
    </submittedName>
</protein>
<dbReference type="InterPro" id="IPR006652">
    <property type="entry name" value="Kelch_1"/>
</dbReference>
<evidence type="ECO:0000256" key="3">
    <source>
        <dbReference type="ARBA" id="ARBA00022771"/>
    </source>
</evidence>
<keyword evidence="4" id="KW-0862">Zinc</keyword>
<dbReference type="InterPro" id="IPR013083">
    <property type="entry name" value="Znf_RING/FYVE/PHD"/>
</dbReference>
<dbReference type="Pfam" id="PF24681">
    <property type="entry name" value="Kelch_KLHDC2_KLHL20_DRC7"/>
    <property type="match status" value="1"/>
</dbReference>
<dbReference type="AlphaFoldDB" id="A0A6S7I845"/>
<evidence type="ECO:0000313" key="5">
    <source>
        <dbReference type="EMBL" id="CAB4014774.1"/>
    </source>
</evidence>
<comment type="caution">
    <text evidence="5">The sequence shown here is derived from an EMBL/GenBank/DDBJ whole genome shotgun (WGS) entry which is preliminary data.</text>
</comment>